<evidence type="ECO:0000313" key="2">
    <source>
        <dbReference type="EMBL" id="CBH46639.1"/>
    </source>
</evidence>
<reference evidence="2" key="1">
    <citation type="journal article" date="2010" name="PLoS Genet.">
        <title>The genome of a pathogenic rhodococcus: cooptive virulence underpinned by key gene acquisitions.</title>
        <authorList>
            <person name="Letek M."/>
            <person name="Gonzalez P."/>
            <person name="Macarthur I."/>
            <person name="Rodriguez H."/>
            <person name="Freeman T.C."/>
            <person name="Valero-Rello A."/>
            <person name="Blanco M."/>
            <person name="Buckley T."/>
            <person name="Cherevach I."/>
            <person name="Fahey R."/>
            <person name="Hapeshi A."/>
            <person name="Holdstock J."/>
            <person name="Leadon D."/>
            <person name="Navas J."/>
            <person name="Ocampo A."/>
            <person name="Quail M.A."/>
            <person name="Sanders M."/>
            <person name="Scortti M.M."/>
            <person name="Prescott J.F."/>
            <person name="Fogarty U."/>
            <person name="Meijer W.G."/>
            <person name="Parkhill J."/>
            <person name="Bentley S.D."/>
            <person name="Vazquez-Boland J.A."/>
        </authorList>
    </citation>
    <scope>NUCLEOTIDE SEQUENCE [LARGE SCALE GENOMIC DNA]</scope>
    <source>
        <strain evidence="2 3">103S</strain>
    </source>
</reference>
<dbReference type="AlphaFoldDB" id="A0A3S5Y267"/>
<gene>
    <name evidence="2" type="ordered locus">REQ_05140</name>
</gene>
<feature type="transmembrane region" description="Helical" evidence="1">
    <location>
        <begin position="250"/>
        <end position="274"/>
    </location>
</feature>
<sequence>MIVGVVADPGFSTRLAQILTDRLPELLRATPLDASAEVDVENVALTLPPATDGSPALDEWFDVLQHKFDLVLVVSEMPRRQASRAVVAEVFRDRMCVFYTPSFGVLGTSRRLLRTVADLLPHLLGTGASGPAPAGTRWVADADGGGRLVSTSPLGRVRLVAGMVRGNRPWRLIPALSGAFGAASAASAFGVFYASIWQMAASMSVTRLTLVTLAVLVAVSTWLIVPNGLWERPNFRSTRADRVLYNSATLGTVVAGAVCMYGLLLLAVMLAAVVVVPDDYLAEQLGAPATLATYVKLAWLAASLGIAAGAVGSTTSDRTEILRATYGRREVERRQAADREKDAET</sequence>
<protein>
    <submittedName>
        <fullName evidence="2">Integral membrane protein</fullName>
    </submittedName>
</protein>
<keyword evidence="1" id="KW-0812">Transmembrane</keyword>
<organism evidence="2">
    <name type="scientific">Rhodococcus hoagii (strain 103S)</name>
    <name type="common">Rhodococcus equi</name>
    <dbReference type="NCBI Taxonomy" id="685727"/>
    <lineage>
        <taxon>Bacteria</taxon>
        <taxon>Bacillati</taxon>
        <taxon>Actinomycetota</taxon>
        <taxon>Actinomycetes</taxon>
        <taxon>Mycobacteriales</taxon>
        <taxon>Nocardiaceae</taxon>
        <taxon>Prescottella</taxon>
    </lineage>
</organism>
<keyword evidence="1" id="KW-1133">Transmembrane helix</keyword>
<feature type="transmembrane region" description="Helical" evidence="1">
    <location>
        <begin position="208"/>
        <end position="230"/>
    </location>
</feature>
<name>A0A3S5Y267_RHOH1</name>
<dbReference type="KEGG" id="req:REQ_05140"/>
<evidence type="ECO:0000256" key="1">
    <source>
        <dbReference type="SAM" id="Phobius"/>
    </source>
</evidence>
<proteinExistence type="predicted"/>
<keyword evidence="1" id="KW-0472">Membrane</keyword>
<accession>A0A3S5Y267</accession>
<feature type="transmembrane region" description="Helical" evidence="1">
    <location>
        <begin position="172"/>
        <end position="196"/>
    </location>
</feature>
<dbReference type="RefSeq" id="WP_013414736.1">
    <property type="nucleotide sequence ID" value="NC_014659.1"/>
</dbReference>
<dbReference type="Proteomes" id="UP001154400">
    <property type="component" value="Chromosome"/>
</dbReference>
<feature type="transmembrane region" description="Helical" evidence="1">
    <location>
        <begin position="294"/>
        <end position="313"/>
    </location>
</feature>
<dbReference type="EMBL" id="FN563149">
    <property type="protein sequence ID" value="CBH46639.1"/>
    <property type="molecule type" value="Genomic_DNA"/>
</dbReference>
<evidence type="ECO:0000313" key="3">
    <source>
        <dbReference type="Proteomes" id="UP000006892"/>
    </source>
</evidence>